<reference evidence="1 2" key="1">
    <citation type="submission" date="2017-04" db="EMBL/GenBank/DDBJ databases">
        <title>Draft genome sequence of Tuber borchii Vittad., a whitish edible truffle.</title>
        <authorList>
            <consortium name="DOE Joint Genome Institute"/>
            <person name="Murat C."/>
            <person name="Kuo A."/>
            <person name="Barry K.W."/>
            <person name="Clum A."/>
            <person name="Dockter R.B."/>
            <person name="Fauchery L."/>
            <person name="Iotti M."/>
            <person name="Kohler A."/>
            <person name="Labutti K."/>
            <person name="Lindquist E.A."/>
            <person name="Lipzen A."/>
            <person name="Ohm R.A."/>
            <person name="Wang M."/>
            <person name="Grigoriev I.V."/>
            <person name="Zambonelli A."/>
            <person name="Martin F.M."/>
        </authorList>
    </citation>
    <scope>NUCLEOTIDE SEQUENCE [LARGE SCALE GENOMIC DNA]</scope>
    <source>
        <strain evidence="1 2">Tbo3840</strain>
    </source>
</reference>
<dbReference type="EMBL" id="NESQ01000099">
    <property type="protein sequence ID" value="PUU79149.1"/>
    <property type="molecule type" value="Genomic_DNA"/>
</dbReference>
<gene>
    <name evidence="1" type="ORF">B9Z19DRAFT_850892</name>
</gene>
<evidence type="ECO:0000313" key="2">
    <source>
        <dbReference type="Proteomes" id="UP000244722"/>
    </source>
</evidence>
<evidence type="ECO:0000313" key="1">
    <source>
        <dbReference type="EMBL" id="PUU79149.1"/>
    </source>
</evidence>
<dbReference type="AlphaFoldDB" id="A0A2T6ZUH7"/>
<accession>A0A2T6ZUH7</accession>
<proteinExistence type="predicted"/>
<name>A0A2T6ZUH7_TUBBO</name>
<dbReference type="Proteomes" id="UP000244722">
    <property type="component" value="Unassembled WGS sequence"/>
</dbReference>
<protein>
    <submittedName>
        <fullName evidence="1">Uncharacterized protein</fullName>
    </submittedName>
</protein>
<keyword evidence="2" id="KW-1185">Reference proteome</keyword>
<organism evidence="1 2">
    <name type="scientific">Tuber borchii</name>
    <name type="common">White truffle</name>
    <dbReference type="NCBI Taxonomy" id="42251"/>
    <lineage>
        <taxon>Eukaryota</taxon>
        <taxon>Fungi</taxon>
        <taxon>Dikarya</taxon>
        <taxon>Ascomycota</taxon>
        <taxon>Pezizomycotina</taxon>
        <taxon>Pezizomycetes</taxon>
        <taxon>Pezizales</taxon>
        <taxon>Tuberaceae</taxon>
        <taxon>Tuber</taxon>
    </lineage>
</organism>
<sequence length="154" mass="17509">MTEIVFPIKGLNMQSLQPLPEVPGKKNCGIYLSSPSWAPFRKQTFLSHIILFTCGATPYGSLQLRCLFNSVVKPRHKDKPSATQNCKKKQKMETRVILLPLTPQFQVIIWKPQPSGTVWLCHYQTTPFWTSGNIFLVTQHTGSSMAPLYPYLLE</sequence>
<comment type="caution">
    <text evidence="1">The sequence shown here is derived from an EMBL/GenBank/DDBJ whole genome shotgun (WGS) entry which is preliminary data.</text>
</comment>